<keyword evidence="2" id="KW-1185">Reference proteome</keyword>
<accession>A0A9P6DIG7</accession>
<evidence type="ECO:0000313" key="2">
    <source>
        <dbReference type="Proteomes" id="UP000807025"/>
    </source>
</evidence>
<reference evidence="1" key="1">
    <citation type="submission" date="2020-11" db="EMBL/GenBank/DDBJ databases">
        <authorList>
            <consortium name="DOE Joint Genome Institute"/>
            <person name="Ahrendt S."/>
            <person name="Riley R."/>
            <person name="Andreopoulos W."/>
            <person name="Labutti K."/>
            <person name="Pangilinan J."/>
            <person name="Ruiz-Duenas F.J."/>
            <person name="Barrasa J.M."/>
            <person name="Sanchez-Garcia M."/>
            <person name="Camarero S."/>
            <person name="Miyauchi S."/>
            <person name="Serrano A."/>
            <person name="Linde D."/>
            <person name="Babiker R."/>
            <person name="Drula E."/>
            <person name="Ayuso-Fernandez I."/>
            <person name="Pacheco R."/>
            <person name="Padilla G."/>
            <person name="Ferreira P."/>
            <person name="Barriuso J."/>
            <person name="Kellner H."/>
            <person name="Castanera R."/>
            <person name="Alfaro M."/>
            <person name="Ramirez L."/>
            <person name="Pisabarro A.G."/>
            <person name="Kuo A."/>
            <person name="Tritt A."/>
            <person name="Lipzen A."/>
            <person name="He G."/>
            <person name="Yan M."/>
            <person name="Ng V."/>
            <person name="Cullen D."/>
            <person name="Martin F."/>
            <person name="Rosso M.-N."/>
            <person name="Henrissat B."/>
            <person name="Hibbett D."/>
            <person name="Martinez A.T."/>
            <person name="Grigoriev I.V."/>
        </authorList>
    </citation>
    <scope>NUCLEOTIDE SEQUENCE</scope>
    <source>
        <strain evidence="1">ATCC 90797</strain>
    </source>
</reference>
<dbReference type="OrthoDB" id="3051727at2759"/>
<protein>
    <submittedName>
        <fullName evidence="1">Uncharacterized protein</fullName>
    </submittedName>
</protein>
<name>A0A9P6DIG7_PLEER</name>
<sequence length="130" mass="14950">MINILVPWIRNIPDVPTDRITYGAPGEWQGLPLMPFIPSLLLRLQDWTDHLHAKTLDLCDKRHTDARDMTKLLEIAVCQVYSLDEDRTWLLASLIEGAEHRIPEYLTIHPFTSYNGRRSGLGGQPSWSRC</sequence>
<dbReference type="Proteomes" id="UP000807025">
    <property type="component" value="Unassembled WGS sequence"/>
</dbReference>
<evidence type="ECO:0000313" key="1">
    <source>
        <dbReference type="EMBL" id="KAF9498908.1"/>
    </source>
</evidence>
<gene>
    <name evidence="1" type="ORF">BDN71DRAFT_313877</name>
</gene>
<dbReference type="AlphaFoldDB" id="A0A9P6DIG7"/>
<dbReference type="EMBL" id="MU154535">
    <property type="protein sequence ID" value="KAF9498908.1"/>
    <property type="molecule type" value="Genomic_DNA"/>
</dbReference>
<proteinExistence type="predicted"/>
<organism evidence="1 2">
    <name type="scientific">Pleurotus eryngii</name>
    <name type="common">Boletus of the steppes</name>
    <dbReference type="NCBI Taxonomy" id="5323"/>
    <lineage>
        <taxon>Eukaryota</taxon>
        <taxon>Fungi</taxon>
        <taxon>Dikarya</taxon>
        <taxon>Basidiomycota</taxon>
        <taxon>Agaricomycotina</taxon>
        <taxon>Agaricomycetes</taxon>
        <taxon>Agaricomycetidae</taxon>
        <taxon>Agaricales</taxon>
        <taxon>Pleurotineae</taxon>
        <taxon>Pleurotaceae</taxon>
        <taxon>Pleurotus</taxon>
    </lineage>
</organism>
<comment type="caution">
    <text evidence="1">The sequence shown here is derived from an EMBL/GenBank/DDBJ whole genome shotgun (WGS) entry which is preliminary data.</text>
</comment>